<dbReference type="PANTHER" id="PTHR43107">
    <property type="entry name" value="LONG-CHAIN FATTY ACID TRANSPORT PROTEIN"/>
    <property type="match status" value="1"/>
</dbReference>
<dbReference type="InterPro" id="IPR020845">
    <property type="entry name" value="AMP-binding_CS"/>
</dbReference>
<gene>
    <name evidence="7" type="ORF">G8770_14470</name>
</gene>
<dbReference type="AlphaFoldDB" id="A0A9E5JWF9"/>
<evidence type="ECO:0000259" key="6">
    <source>
        <dbReference type="Pfam" id="PF13193"/>
    </source>
</evidence>
<evidence type="ECO:0000256" key="4">
    <source>
        <dbReference type="ARBA" id="ARBA00022840"/>
    </source>
</evidence>
<dbReference type="SUPFAM" id="SSF56801">
    <property type="entry name" value="Acetyl-CoA synthetase-like"/>
    <property type="match status" value="1"/>
</dbReference>
<keyword evidence="4" id="KW-0067">ATP-binding</keyword>
<comment type="similarity">
    <text evidence="1">Belongs to the ATP-dependent AMP-binding enzyme family.</text>
</comment>
<sequence>MSELTILANRITDWVDRCPNLDVLTFVDIDSKGNFDEETRSYQQLWDNGQRLAAWLQAQGMQKGDSFALVMANHPEFVDLMVASSILGTIFVPIDPRTQGEKLKYMLDYAECKGAVVADYARANVETVWAGRNDCWILPMGEQTEAGIEKILSSALPTQPLPIESTDPDAPMQMLYTSGTTGDPKAILAPHRRFATAEVIATVLGLNADDRPYTGLSLTHANAQLITLGCSLALGLRCVISRKFTKSRLWDISRHYGCTWFNLLGGMTTALYAQPPRSDDSDNPVRIILSAGMPAAIWEDFGRRFDVELFEFYGAAEGGLTFNPAGVGPVGSCGKAPAILDLKIFDEQGNECAAGEAGEICFRHADGSTPVVQYFKNPEASAKKTHAGWLRMGDIGHVDDAGWLYFHYRMGGGIRRNGDFINTAFVEKVLSEMNSVYDVFVYGIPIQNGAPGEKDVVAAIVPADVCSFDAEQVFEQCRQSLEKNSVPRYLHIVSNIPKTASEKPQERFLLDAFNPDADSVIEDKTLLRRQGSAMNPA</sequence>
<organism evidence="7 8">
    <name type="scientific">Pseudomaricurvus hydrocarbonicus</name>
    <dbReference type="NCBI Taxonomy" id="1470433"/>
    <lineage>
        <taxon>Bacteria</taxon>
        <taxon>Pseudomonadati</taxon>
        <taxon>Pseudomonadota</taxon>
        <taxon>Gammaproteobacteria</taxon>
        <taxon>Cellvibrionales</taxon>
        <taxon>Cellvibrionaceae</taxon>
        <taxon>Pseudomaricurvus</taxon>
    </lineage>
</organism>
<keyword evidence="3" id="KW-0547">Nucleotide-binding</keyword>
<evidence type="ECO:0000259" key="5">
    <source>
        <dbReference type="Pfam" id="PF00501"/>
    </source>
</evidence>
<dbReference type="Gene3D" id="3.40.50.12780">
    <property type="entry name" value="N-terminal domain of ligase-like"/>
    <property type="match status" value="1"/>
</dbReference>
<dbReference type="Gene3D" id="3.30.300.30">
    <property type="match status" value="1"/>
</dbReference>
<evidence type="ECO:0000313" key="7">
    <source>
        <dbReference type="EMBL" id="NHO66751.1"/>
    </source>
</evidence>
<dbReference type="InterPro" id="IPR045851">
    <property type="entry name" value="AMP-bd_C_sf"/>
</dbReference>
<accession>A0A9E5JWF9</accession>
<dbReference type="GO" id="GO:0044539">
    <property type="term" value="P:long-chain fatty acid import into cell"/>
    <property type="evidence" value="ECO:0007669"/>
    <property type="project" value="TreeGrafter"/>
</dbReference>
<dbReference type="GO" id="GO:0005524">
    <property type="term" value="F:ATP binding"/>
    <property type="evidence" value="ECO:0007669"/>
    <property type="project" value="UniProtKB-KW"/>
</dbReference>
<name>A0A9E5JWF9_9GAMM</name>
<comment type="caution">
    <text evidence="7">The sequence shown here is derived from an EMBL/GenBank/DDBJ whole genome shotgun (WGS) entry which is preliminary data.</text>
</comment>
<dbReference type="InterPro" id="IPR042099">
    <property type="entry name" value="ANL_N_sf"/>
</dbReference>
<evidence type="ECO:0000256" key="1">
    <source>
        <dbReference type="ARBA" id="ARBA00006432"/>
    </source>
</evidence>
<feature type="domain" description="AMP-binding enzyme C-terminal" evidence="6">
    <location>
        <begin position="426"/>
        <end position="503"/>
    </location>
</feature>
<dbReference type="Pfam" id="PF13193">
    <property type="entry name" value="AMP-binding_C"/>
    <property type="match status" value="1"/>
</dbReference>
<protein>
    <submittedName>
        <fullName evidence="7">ATP-dependent acyl-CoA ligase</fullName>
    </submittedName>
</protein>
<dbReference type="Proteomes" id="UP000787472">
    <property type="component" value="Unassembled WGS sequence"/>
</dbReference>
<keyword evidence="8" id="KW-1185">Reference proteome</keyword>
<dbReference type="PROSITE" id="PS00455">
    <property type="entry name" value="AMP_BINDING"/>
    <property type="match status" value="1"/>
</dbReference>
<reference evidence="7" key="1">
    <citation type="submission" date="2020-03" db="EMBL/GenBank/DDBJ databases">
        <authorList>
            <person name="Guo F."/>
        </authorList>
    </citation>
    <scope>NUCLEOTIDE SEQUENCE</scope>
    <source>
        <strain evidence="7">JCM 30134</strain>
    </source>
</reference>
<dbReference type="InterPro" id="IPR000873">
    <property type="entry name" value="AMP-dep_synth/lig_dom"/>
</dbReference>
<dbReference type="PANTHER" id="PTHR43107:SF15">
    <property type="entry name" value="FATTY ACID TRANSPORT PROTEIN 3, ISOFORM A"/>
    <property type="match status" value="1"/>
</dbReference>
<dbReference type="RefSeq" id="WP_167188120.1">
    <property type="nucleotide sequence ID" value="NZ_JAAONZ010000011.1"/>
</dbReference>
<dbReference type="EMBL" id="JAAONZ010000011">
    <property type="protein sequence ID" value="NHO66751.1"/>
    <property type="molecule type" value="Genomic_DNA"/>
</dbReference>
<feature type="domain" description="AMP-dependent synthetase/ligase" evidence="5">
    <location>
        <begin position="17"/>
        <end position="364"/>
    </location>
</feature>
<proteinExistence type="inferred from homology"/>
<dbReference type="GO" id="GO:0004467">
    <property type="term" value="F:long-chain fatty acid-CoA ligase activity"/>
    <property type="evidence" value="ECO:0007669"/>
    <property type="project" value="TreeGrafter"/>
</dbReference>
<evidence type="ECO:0000256" key="2">
    <source>
        <dbReference type="ARBA" id="ARBA00022598"/>
    </source>
</evidence>
<keyword evidence="2 7" id="KW-0436">Ligase</keyword>
<dbReference type="GO" id="GO:0005886">
    <property type="term" value="C:plasma membrane"/>
    <property type="evidence" value="ECO:0007669"/>
    <property type="project" value="TreeGrafter"/>
</dbReference>
<dbReference type="GO" id="GO:0005324">
    <property type="term" value="F:long-chain fatty acid transmembrane transporter activity"/>
    <property type="evidence" value="ECO:0007669"/>
    <property type="project" value="TreeGrafter"/>
</dbReference>
<evidence type="ECO:0000313" key="8">
    <source>
        <dbReference type="Proteomes" id="UP000787472"/>
    </source>
</evidence>
<dbReference type="Pfam" id="PF00501">
    <property type="entry name" value="AMP-binding"/>
    <property type="match status" value="1"/>
</dbReference>
<dbReference type="InterPro" id="IPR025110">
    <property type="entry name" value="AMP-bd_C"/>
</dbReference>
<evidence type="ECO:0000256" key="3">
    <source>
        <dbReference type="ARBA" id="ARBA00022741"/>
    </source>
</evidence>